<keyword evidence="5 6" id="KW-0472">Membrane</keyword>
<comment type="caution">
    <text evidence="7">The sequence shown here is derived from an EMBL/GenBank/DDBJ whole genome shotgun (WGS) entry which is preliminary data.</text>
</comment>
<evidence type="ECO:0000256" key="4">
    <source>
        <dbReference type="ARBA" id="ARBA00022989"/>
    </source>
</evidence>
<gene>
    <name evidence="7" type="ORF">ENSA7_30530</name>
</gene>
<comment type="subcellular location">
    <subcellularLocation>
        <location evidence="1">Membrane</location>
        <topology evidence="1">Multi-pass membrane protein</topology>
    </subcellularLocation>
</comment>
<dbReference type="GO" id="GO:0016020">
    <property type="term" value="C:membrane"/>
    <property type="evidence" value="ECO:0007669"/>
    <property type="project" value="UniProtKB-SubCell"/>
</dbReference>
<feature type="transmembrane region" description="Helical" evidence="6">
    <location>
        <begin position="51"/>
        <end position="68"/>
    </location>
</feature>
<dbReference type="OrthoDB" id="9802121at2"/>
<reference evidence="7 8" key="1">
    <citation type="submission" date="2018-03" db="EMBL/GenBank/DDBJ databases">
        <title>Draft Genome Sequences of the Obligatory Marine Myxobacteria Enhygromyxa salina SWB007.</title>
        <authorList>
            <person name="Poehlein A."/>
            <person name="Moghaddam J.A."/>
            <person name="Harms H."/>
            <person name="Alanjari M."/>
            <person name="Koenig G.M."/>
            <person name="Daniel R."/>
            <person name="Schaeberle T.F."/>
        </authorList>
    </citation>
    <scope>NUCLEOTIDE SEQUENCE [LARGE SCALE GENOMIC DNA]</scope>
    <source>
        <strain evidence="7 8">SWB007</strain>
    </source>
</reference>
<comment type="similarity">
    <text evidence="2">Belongs to the UPF0382 family.</text>
</comment>
<accession>A0A2S9YQH6</accession>
<proteinExistence type="inferred from homology"/>
<dbReference type="AlphaFoldDB" id="A0A2S9YQH6"/>
<dbReference type="Pfam" id="PF04241">
    <property type="entry name" value="DUF423"/>
    <property type="match status" value="1"/>
</dbReference>
<dbReference type="PANTHER" id="PTHR43461">
    <property type="entry name" value="TRANSMEMBRANE PROTEIN 256"/>
    <property type="match status" value="1"/>
</dbReference>
<feature type="transmembrane region" description="Helical" evidence="6">
    <location>
        <begin position="99"/>
        <end position="123"/>
    </location>
</feature>
<evidence type="ECO:0008006" key="9">
    <source>
        <dbReference type="Google" id="ProtNLM"/>
    </source>
</evidence>
<protein>
    <recommendedName>
        <fullName evidence="9">DUF423 domain-containing protein</fullName>
    </recommendedName>
</protein>
<dbReference type="Proteomes" id="UP000238823">
    <property type="component" value="Unassembled WGS sequence"/>
</dbReference>
<evidence type="ECO:0000256" key="6">
    <source>
        <dbReference type="SAM" id="Phobius"/>
    </source>
</evidence>
<dbReference type="PANTHER" id="PTHR43461:SF1">
    <property type="entry name" value="TRANSMEMBRANE PROTEIN 256"/>
    <property type="match status" value="1"/>
</dbReference>
<evidence type="ECO:0000313" key="8">
    <source>
        <dbReference type="Proteomes" id="UP000238823"/>
    </source>
</evidence>
<evidence type="ECO:0000313" key="7">
    <source>
        <dbReference type="EMBL" id="PRQ07343.1"/>
    </source>
</evidence>
<keyword evidence="4 6" id="KW-1133">Transmembrane helix</keyword>
<evidence type="ECO:0000256" key="1">
    <source>
        <dbReference type="ARBA" id="ARBA00004141"/>
    </source>
</evidence>
<evidence type="ECO:0000256" key="5">
    <source>
        <dbReference type="ARBA" id="ARBA00023136"/>
    </source>
</evidence>
<keyword evidence="3 6" id="KW-0812">Transmembrane</keyword>
<feature type="transmembrane region" description="Helical" evidence="6">
    <location>
        <begin position="75"/>
        <end position="93"/>
    </location>
</feature>
<dbReference type="RefSeq" id="WP_106090050.1">
    <property type="nucleotide sequence ID" value="NZ_PVNL01000057.1"/>
</dbReference>
<evidence type="ECO:0000256" key="3">
    <source>
        <dbReference type="ARBA" id="ARBA00022692"/>
    </source>
</evidence>
<name>A0A2S9YQH6_9BACT</name>
<dbReference type="EMBL" id="PVNL01000057">
    <property type="protein sequence ID" value="PRQ07343.1"/>
    <property type="molecule type" value="Genomic_DNA"/>
</dbReference>
<dbReference type="InterPro" id="IPR006696">
    <property type="entry name" value="DUF423"/>
</dbReference>
<organism evidence="7 8">
    <name type="scientific">Enhygromyxa salina</name>
    <dbReference type="NCBI Taxonomy" id="215803"/>
    <lineage>
        <taxon>Bacteria</taxon>
        <taxon>Pseudomonadati</taxon>
        <taxon>Myxococcota</taxon>
        <taxon>Polyangia</taxon>
        <taxon>Nannocystales</taxon>
        <taxon>Nannocystaceae</taxon>
        <taxon>Enhygromyxa</taxon>
    </lineage>
</organism>
<sequence>MNRINQRMTLVLAGVLGLLGVAAGAFGAHGLESRLSVEQLEWWQTAARYQQIHALALLAVGWGAGPWSRWRSGSALCFFVGVVVFAGTLYAMALGGPRVLGAVTPIGGLALITGWTLIAVHAIRVVPSESTRG</sequence>
<evidence type="ECO:0000256" key="2">
    <source>
        <dbReference type="ARBA" id="ARBA00009694"/>
    </source>
</evidence>